<dbReference type="Gene3D" id="1.10.1410.40">
    <property type="match status" value="1"/>
</dbReference>
<proteinExistence type="inferred from homology"/>
<evidence type="ECO:0000259" key="10">
    <source>
        <dbReference type="Pfam" id="PF20266"/>
    </source>
</evidence>
<dbReference type="GO" id="GO:0005525">
    <property type="term" value="F:GTP binding"/>
    <property type="evidence" value="ECO:0007669"/>
    <property type="project" value="UniProtKB-KW"/>
</dbReference>
<dbReference type="Pfam" id="PF20266">
    <property type="entry name" value="Mab-21_C"/>
    <property type="match status" value="1"/>
</dbReference>
<feature type="domain" description="Mab-21-like HhH/H2TH-like" evidence="10">
    <location>
        <begin position="120"/>
        <end position="207"/>
    </location>
</feature>
<keyword evidence="7" id="KW-0460">Magnesium</keyword>
<evidence type="ECO:0000256" key="9">
    <source>
        <dbReference type="ARBA" id="ARBA00023211"/>
    </source>
</evidence>
<dbReference type="EMBL" id="GL448715">
    <property type="protein sequence ID" value="EFN83973.1"/>
    <property type="molecule type" value="Genomic_DNA"/>
</dbReference>
<keyword evidence="9" id="KW-0464">Manganese</keyword>
<evidence type="ECO:0000256" key="8">
    <source>
        <dbReference type="ARBA" id="ARBA00023134"/>
    </source>
</evidence>
<dbReference type="AlphaFoldDB" id="E2BK08"/>
<comment type="similarity">
    <text evidence="3">Belongs to the mab-21 family.</text>
</comment>
<sequence length="236" mass="28586">MDSNDREKIRRYLVNDEIFKKINKQIITLEIKDVKDTNERLGKIRVRKSGPAFTLSFHSGKYLINIDLVPNSDKDVYLVPKPLSSKNIPSHAKSKPNRYWRLSFYDFEKDMLQTEKYRQVKPIIRQLKKFRETQNWKSIASYYIETLCFHHLERFETRESHTSLLFTMLENLHKAFEIGCIKHYWVKNINLLENIEKDEMMNMKRRLYNIIKDIRKQIIEQPNDLYIIARYTCKYL</sequence>
<dbReference type="SMART" id="SM01265">
    <property type="entry name" value="Mab-21"/>
    <property type="match status" value="1"/>
</dbReference>
<comment type="cofactor">
    <cofactor evidence="1">
        <name>Mn(2+)</name>
        <dbReference type="ChEBI" id="CHEBI:29035"/>
    </cofactor>
</comment>
<dbReference type="InterPro" id="IPR024810">
    <property type="entry name" value="MAB21L/cGLR"/>
</dbReference>
<dbReference type="OMA" id="TQNWKSI"/>
<dbReference type="Proteomes" id="UP000008237">
    <property type="component" value="Unassembled WGS sequence"/>
</dbReference>
<evidence type="ECO:0000313" key="11">
    <source>
        <dbReference type="EMBL" id="EFN83973.1"/>
    </source>
</evidence>
<dbReference type="PANTHER" id="PTHR10656">
    <property type="entry name" value="CELL FATE DETERMINING PROTEIN MAB21-RELATED"/>
    <property type="match status" value="1"/>
</dbReference>
<evidence type="ECO:0000256" key="3">
    <source>
        <dbReference type="ARBA" id="ARBA00008307"/>
    </source>
</evidence>
<dbReference type="GO" id="GO:0046872">
    <property type="term" value="F:metal ion binding"/>
    <property type="evidence" value="ECO:0007669"/>
    <property type="project" value="UniProtKB-KW"/>
</dbReference>
<dbReference type="STRING" id="610380.E2BK08"/>
<evidence type="ECO:0000313" key="12">
    <source>
        <dbReference type="Proteomes" id="UP000008237"/>
    </source>
</evidence>
<evidence type="ECO:0000256" key="4">
    <source>
        <dbReference type="ARBA" id="ARBA00022679"/>
    </source>
</evidence>
<dbReference type="InParanoid" id="E2BK08"/>
<keyword evidence="5" id="KW-0548">Nucleotidyltransferase</keyword>
<evidence type="ECO:0000256" key="7">
    <source>
        <dbReference type="ARBA" id="ARBA00022842"/>
    </source>
</evidence>
<evidence type="ECO:0000256" key="1">
    <source>
        <dbReference type="ARBA" id="ARBA00001936"/>
    </source>
</evidence>
<evidence type="ECO:0000256" key="6">
    <source>
        <dbReference type="ARBA" id="ARBA00022723"/>
    </source>
</evidence>
<evidence type="ECO:0000256" key="2">
    <source>
        <dbReference type="ARBA" id="ARBA00001946"/>
    </source>
</evidence>
<dbReference type="InterPro" id="IPR046906">
    <property type="entry name" value="Mab-21_HhH/H2TH-like"/>
</dbReference>
<comment type="cofactor">
    <cofactor evidence="2">
        <name>Mg(2+)</name>
        <dbReference type="ChEBI" id="CHEBI:18420"/>
    </cofactor>
</comment>
<reference evidence="11 12" key="1">
    <citation type="journal article" date="2010" name="Science">
        <title>Genomic comparison of the ants Camponotus floridanus and Harpegnathos saltator.</title>
        <authorList>
            <person name="Bonasio R."/>
            <person name="Zhang G."/>
            <person name="Ye C."/>
            <person name="Mutti N.S."/>
            <person name="Fang X."/>
            <person name="Qin N."/>
            <person name="Donahue G."/>
            <person name="Yang P."/>
            <person name="Li Q."/>
            <person name="Li C."/>
            <person name="Zhang P."/>
            <person name="Huang Z."/>
            <person name="Berger S.L."/>
            <person name="Reinberg D."/>
            <person name="Wang J."/>
            <person name="Liebig J."/>
        </authorList>
    </citation>
    <scope>NUCLEOTIDE SEQUENCE [LARGE SCALE GENOMIC DNA]</scope>
    <source>
        <strain evidence="11 12">R22 G/1</strain>
    </source>
</reference>
<organism evidence="12">
    <name type="scientific">Harpegnathos saltator</name>
    <name type="common">Jerdon's jumping ant</name>
    <dbReference type="NCBI Taxonomy" id="610380"/>
    <lineage>
        <taxon>Eukaryota</taxon>
        <taxon>Metazoa</taxon>
        <taxon>Ecdysozoa</taxon>
        <taxon>Arthropoda</taxon>
        <taxon>Hexapoda</taxon>
        <taxon>Insecta</taxon>
        <taxon>Pterygota</taxon>
        <taxon>Neoptera</taxon>
        <taxon>Endopterygota</taxon>
        <taxon>Hymenoptera</taxon>
        <taxon>Apocrita</taxon>
        <taxon>Aculeata</taxon>
        <taxon>Formicoidea</taxon>
        <taxon>Formicidae</taxon>
        <taxon>Ponerinae</taxon>
        <taxon>Ponerini</taxon>
        <taxon>Harpegnathos</taxon>
    </lineage>
</organism>
<dbReference type="OrthoDB" id="6054650at2759"/>
<keyword evidence="12" id="KW-1185">Reference proteome</keyword>
<evidence type="ECO:0000256" key="5">
    <source>
        <dbReference type="ARBA" id="ARBA00022695"/>
    </source>
</evidence>
<name>E2BK08_HARSA</name>
<keyword evidence="8" id="KW-0342">GTP-binding</keyword>
<protein>
    <recommendedName>
        <fullName evidence="10">Mab-21-like HhH/H2TH-like domain-containing protein</fullName>
    </recommendedName>
</protein>
<keyword evidence="8" id="KW-0547">Nucleotide-binding</keyword>
<gene>
    <name evidence="11" type="ORF">EAI_06754</name>
</gene>
<accession>E2BK08</accession>
<dbReference type="PANTHER" id="PTHR10656:SF42">
    <property type="entry name" value="CYCLIC GMP-AMP SYNTHASE-LIKE PROTEIN-RELATED"/>
    <property type="match status" value="1"/>
</dbReference>
<keyword evidence="4" id="KW-0808">Transferase</keyword>
<keyword evidence="6" id="KW-0479">Metal-binding</keyword>
<dbReference type="GO" id="GO:0016779">
    <property type="term" value="F:nucleotidyltransferase activity"/>
    <property type="evidence" value="ECO:0007669"/>
    <property type="project" value="UniProtKB-KW"/>
</dbReference>